<evidence type="ECO:0000313" key="1">
    <source>
        <dbReference type="EMBL" id="KAJ0041389.1"/>
    </source>
</evidence>
<evidence type="ECO:0000313" key="2">
    <source>
        <dbReference type="Proteomes" id="UP001163603"/>
    </source>
</evidence>
<protein>
    <submittedName>
        <fullName evidence="1">Uncharacterized protein</fullName>
    </submittedName>
</protein>
<comment type="caution">
    <text evidence="1">The sequence shown here is derived from an EMBL/GenBank/DDBJ whole genome shotgun (WGS) entry which is preliminary data.</text>
</comment>
<proteinExistence type="predicted"/>
<dbReference type="EMBL" id="CM047740">
    <property type="protein sequence ID" value="KAJ0041389.1"/>
    <property type="molecule type" value="Genomic_DNA"/>
</dbReference>
<reference evidence="2" key="1">
    <citation type="journal article" date="2023" name="G3 (Bethesda)">
        <title>Genome assembly and association tests identify interacting loci associated with vigor, precocity, and sex in interspecific pistachio rootstocks.</title>
        <authorList>
            <person name="Palmer W."/>
            <person name="Jacygrad E."/>
            <person name="Sagayaradj S."/>
            <person name="Cavanaugh K."/>
            <person name="Han R."/>
            <person name="Bertier L."/>
            <person name="Beede B."/>
            <person name="Kafkas S."/>
            <person name="Golino D."/>
            <person name="Preece J."/>
            <person name="Michelmore R."/>
        </authorList>
    </citation>
    <scope>NUCLEOTIDE SEQUENCE [LARGE SCALE GENOMIC DNA]</scope>
</reference>
<sequence>MELFLELVFTVAISLFFSFFLAKFLSGSSSSRSAYTDDLVSGERKFQAKLKRKGFECERRTGFVEKVVKVADLGESRQEKLVPEEILKDGCGSCDDVKIDENKVLREVEVEIVEEIDDGVCECEENLAVGSVESEKIANFETDLTKDDVLESEKDLTKDEILESEKALTKDEVLKGENLTEEADDGRGCLSECEEIVVNKIGESEKITEIETEFNKHEDGVAKSGEIEILKGESDHEIIEAEQDGVKEVLFDEEDDWEGIERTELERLFGVAVAFVGNKSNADRISRLGSDVKMQLYGLHKIATEGPCHEPQPMALKVSARANWNAWKQLGDMDPEVAMEQYVTVLLRSIPGCNQDEVSGDSKHIFADADAFRKLASDLNTWKKNQIAAVDER</sequence>
<keyword evidence="2" id="KW-1185">Reference proteome</keyword>
<gene>
    <name evidence="1" type="ORF">Pint_27934</name>
</gene>
<accession>A0ACC0YW58</accession>
<name>A0ACC0YW58_9ROSI</name>
<dbReference type="Proteomes" id="UP001163603">
    <property type="component" value="Chromosome 5"/>
</dbReference>
<organism evidence="1 2">
    <name type="scientific">Pistacia integerrima</name>
    <dbReference type="NCBI Taxonomy" id="434235"/>
    <lineage>
        <taxon>Eukaryota</taxon>
        <taxon>Viridiplantae</taxon>
        <taxon>Streptophyta</taxon>
        <taxon>Embryophyta</taxon>
        <taxon>Tracheophyta</taxon>
        <taxon>Spermatophyta</taxon>
        <taxon>Magnoliopsida</taxon>
        <taxon>eudicotyledons</taxon>
        <taxon>Gunneridae</taxon>
        <taxon>Pentapetalae</taxon>
        <taxon>rosids</taxon>
        <taxon>malvids</taxon>
        <taxon>Sapindales</taxon>
        <taxon>Anacardiaceae</taxon>
        <taxon>Pistacia</taxon>
    </lineage>
</organism>